<dbReference type="InterPro" id="IPR002487">
    <property type="entry name" value="TF_Kbox"/>
</dbReference>
<keyword evidence="6" id="KW-0175">Coiled coil</keyword>
<evidence type="ECO:0000259" key="7">
    <source>
        <dbReference type="PROSITE" id="PS50066"/>
    </source>
</evidence>
<dbReference type="GO" id="GO:0005634">
    <property type="term" value="C:nucleus"/>
    <property type="evidence" value="ECO:0007669"/>
    <property type="project" value="UniProtKB-SubCell"/>
</dbReference>
<evidence type="ECO:0000256" key="2">
    <source>
        <dbReference type="ARBA" id="ARBA00023015"/>
    </source>
</evidence>
<dbReference type="PROSITE" id="PS51297">
    <property type="entry name" value="K_BOX"/>
    <property type="match status" value="1"/>
</dbReference>
<reference evidence="9 10" key="1">
    <citation type="journal article" date="2020" name="Nat. Food">
        <title>A phased Vanilla planifolia genome enables genetic improvement of flavour and production.</title>
        <authorList>
            <person name="Hasing T."/>
            <person name="Tang H."/>
            <person name="Brym M."/>
            <person name="Khazi F."/>
            <person name="Huang T."/>
            <person name="Chambers A.H."/>
        </authorList>
    </citation>
    <scope>NUCLEOTIDE SEQUENCE [LARGE SCALE GENOMIC DNA]</scope>
    <source>
        <tissue evidence="9">Leaf</tissue>
    </source>
</reference>
<dbReference type="CDD" id="cd00265">
    <property type="entry name" value="MADS_MEF2_like"/>
    <property type="match status" value="1"/>
</dbReference>
<dbReference type="Pfam" id="PF00319">
    <property type="entry name" value="SRF-TF"/>
    <property type="match status" value="1"/>
</dbReference>
<keyword evidence="5" id="KW-0539">Nucleus</keyword>
<dbReference type="Proteomes" id="UP000636800">
    <property type="component" value="Unassembled WGS sequence"/>
</dbReference>
<dbReference type="PROSITE" id="PS00350">
    <property type="entry name" value="MADS_BOX_1"/>
    <property type="match status" value="1"/>
</dbReference>
<evidence type="ECO:0000256" key="3">
    <source>
        <dbReference type="ARBA" id="ARBA00023125"/>
    </source>
</evidence>
<keyword evidence="4" id="KW-0804">Transcription</keyword>
<feature type="coiled-coil region" evidence="6">
    <location>
        <begin position="86"/>
        <end position="140"/>
    </location>
</feature>
<evidence type="ECO:0000259" key="8">
    <source>
        <dbReference type="PROSITE" id="PS51297"/>
    </source>
</evidence>
<dbReference type="AlphaFoldDB" id="A0A835U8Y7"/>
<dbReference type="Pfam" id="PF01486">
    <property type="entry name" value="K-box"/>
    <property type="match status" value="1"/>
</dbReference>
<dbReference type="InterPro" id="IPR050142">
    <property type="entry name" value="MADS-box/MEF2_TF"/>
</dbReference>
<dbReference type="InterPro" id="IPR002100">
    <property type="entry name" value="TF_MADSbox"/>
</dbReference>
<comment type="caution">
    <text evidence="9">The sequence shown here is derived from an EMBL/GenBank/DDBJ whole genome shotgun (WGS) entry which is preliminary data.</text>
</comment>
<dbReference type="GO" id="GO:0003700">
    <property type="term" value="F:DNA-binding transcription factor activity"/>
    <property type="evidence" value="ECO:0007669"/>
    <property type="project" value="InterPro"/>
</dbReference>
<feature type="domain" description="MADS-box" evidence="7">
    <location>
        <begin position="1"/>
        <end position="61"/>
    </location>
</feature>
<dbReference type="SMART" id="SM00432">
    <property type="entry name" value="MADS"/>
    <property type="match status" value="1"/>
</dbReference>
<dbReference type="InterPro" id="IPR033896">
    <property type="entry name" value="MEF2-like_N"/>
</dbReference>
<dbReference type="GO" id="GO:0045944">
    <property type="term" value="P:positive regulation of transcription by RNA polymerase II"/>
    <property type="evidence" value="ECO:0007669"/>
    <property type="project" value="InterPro"/>
</dbReference>
<dbReference type="InterPro" id="IPR036879">
    <property type="entry name" value="TF_MADSbox_sf"/>
</dbReference>
<protein>
    <submittedName>
        <fullName evidence="9">Uncharacterized protein</fullName>
    </submittedName>
</protein>
<dbReference type="EMBL" id="JADCNL010000014">
    <property type="protein sequence ID" value="KAG0452797.1"/>
    <property type="molecule type" value="Genomic_DNA"/>
</dbReference>
<keyword evidence="10" id="KW-1185">Reference proteome</keyword>
<dbReference type="PROSITE" id="PS50066">
    <property type="entry name" value="MADS_BOX_2"/>
    <property type="match status" value="1"/>
</dbReference>
<keyword evidence="3" id="KW-0238">DNA-binding</keyword>
<sequence>MGRGRVELKRIENKINRQVTFSKRRNGIMKKAYELSVLCDAEVALIVFSSRGKLFEFGSPDITKTIERYQRCNFSPQPIDPADHEAQNWYQESSRLKAKYESLQRSQRHLLGEDLDALSLKELQHLERQLESSLSLARKRRTEIMLEQMEELKKKEHHLGDINKQLKHELGTEGGSMRGVQGTWASNTVIATGSFPTHATYPNAMDAEPILQIGYHHYIPTEATIPRNNEGANNCMHGWAL</sequence>
<dbReference type="GO" id="GO:0000977">
    <property type="term" value="F:RNA polymerase II transcription regulatory region sequence-specific DNA binding"/>
    <property type="evidence" value="ECO:0007669"/>
    <property type="project" value="InterPro"/>
</dbReference>
<comment type="subcellular location">
    <subcellularLocation>
        <location evidence="1">Nucleus</location>
    </subcellularLocation>
</comment>
<dbReference type="SUPFAM" id="SSF55455">
    <property type="entry name" value="SRF-like"/>
    <property type="match status" value="1"/>
</dbReference>
<dbReference type="PANTHER" id="PTHR48019">
    <property type="entry name" value="SERUM RESPONSE FACTOR HOMOLOG"/>
    <property type="match status" value="1"/>
</dbReference>
<dbReference type="PRINTS" id="PR00404">
    <property type="entry name" value="MADSDOMAIN"/>
</dbReference>
<evidence type="ECO:0000256" key="5">
    <source>
        <dbReference type="ARBA" id="ARBA00023242"/>
    </source>
</evidence>
<evidence type="ECO:0000256" key="1">
    <source>
        <dbReference type="ARBA" id="ARBA00004123"/>
    </source>
</evidence>
<dbReference type="GO" id="GO:0046983">
    <property type="term" value="F:protein dimerization activity"/>
    <property type="evidence" value="ECO:0007669"/>
    <property type="project" value="InterPro"/>
</dbReference>
<organism evidence="9 10">
    <name type="scientific">Vanilla planifolia</name>
    <name type="common">Vanilla</name>
    <dbReference type="NCBI Taxonomy" id="51239"/>
    <lineage>
        <taxon>Eukaryota</taxon>
        <taxon>Viridiplantae</taxon>
        <taxon>Streptophyta</taxon>
        <taxon>Embryophyta</taxon>
        <taxon>Tracheophyta</taxon>
        <taxon>Spermatophyta</taxon>
        <taxon>Magnoliopsida</taxon>
        <taxon>Liliopsida</taxon>
        <taxon>Asparagales</taxon>
        <taxon>Orchidaceae</taxon>
        <taxon>Vanilloideae</taxon>
        <taxon>Vanilleae</taxon>
        <taxon>Vanilla</taxon>
    </lineage>
</organism>
<dbReference type="Gene3D" id="3.40.1810.10">
    <property type="entry name" value="Transcription factor, MADS-box"/>
    <property type="match status" value="1"/>
</dbReference>
<dbReference type="FunFam" id="3.40.1810.10:FF:000008">
    <property type="entry name" value="MADS-box transcription factor 1"/>
    <property type="match status" value="1"/>
</dbReference>
<evidence type="ECO:0000313" key="10">
    <source>
        <dbReference type="Proteomes" id="UP000636800"/>
    </source>
</evidence>
<accession>A0A835U8Y7</accession>
<evidence type="ECO:0000256" key="4">
    <source>
        <dbReference type="ARBA" id="ARBA00023163"/>
    </source>
</evidence>
<name>A0A835U8Y7_VANPL</name>
<feature type="domain" description="K-box" evidence="8">
    <location>
        <begin position="86"/>
        <end position="176"/>
    </location>
</feature>
<evidence type="ECO:0000313" key="9">
    <source>
        <dbReference type="EMBL" id="KAG0452797.1"/>
    </source>
</evidence>
<evidence type="ECO:0000256" key="6">
    <source>
        <dbReference type="SAM" id="Coils"/>
    </source>
</evidence>
<keyword evidence="2" id="KW-0805">Transcription regulation</keyword>
<gene>
    <name evidence="9" type="ORF">HPP92_025461</name>
</gene>
<proteinExistence type="predicted"/>